<feature type="region of interest" description="Disordered" evidence="1">
    <location>
        <begin position="74"/>
        <end position="94"/>
    </location>
</feature>
<dbReference type="OrthoDB" id="2501352at2759"/>
<feature type="compositionally biased region" description="Polar residues" evidence="1">
    <location>
        <begin position="161"/>
        <end position="177"/>
    </location>
</feature>
<sequence>MPRQPLEDTPGLPPYGKRSSERRKEQNRMAQRLLRERRQQQEAAQALKLLQQQNEIRRLERLITDLRSENLTLRSQSQTRRRQSVIPISSRSKSLAMLHTPTTTSGAGTTLEPNYKPFLGRHSIDYSSLHGAGIDTADSSHRLHERRICKSWSSDDPRGLSSASHLRQPGARSNASHSAPLAPDHQPSGRAARLSTCTSQDTKTQAHSNNEEASPTNSFCAKTQSARMSDVAQPLALDWLSRNSTPPIREAAGESRTNTWANSAQMVEQSSHSNSAPNPGIALPSVNLASFWPAQSPTPHNKLGRYGDVDHDSALRSNLSVVPSEFFPDFTPLMSSYQPQFQKTTNGSSDANSLATNSHNHSSFSTSSFASFQFPFISPELGSHDVALSASPTAIESSLEAQLEDRNLSEINAPICFGSPFSESNDSEINVQSNFDVTMTWIEPNGYNVETLSPSQTHTESWGVDANEIWGSDF</sequence>
<reference evidence="3" key="1">
    <citation type="submission" date="2014-03" db="EMBL/GenBank/DDBJ databases">
        <title>The Genome Sequence of Puccinia striiformis f. sp. tritici PST-78.</title>
        <authorList>
            <consortium name="The Broad Institute Genome Sequencing Platform"/>
            <person name="Cuomo C."/>
            <person name="Hulbert S."/>
            <person name="Chen X."/>
            <person name="Walker B."/>
            <person name="Young S.K."/>
            <person name="Zeng Q."/>
            <person name="Gargeya S."/>
            <person name="Fitzgerald M."/>
            <person name="Haas B."/>
            <person name="Abouelleil A."/>
            <person name="Alvarado L."/>
            <person name="Arachchi H.M."/>
            <person name="Berlin A.M."/>
            <person name="Chapman S.B."/>
            <person name="Goldberg J."/>
            <person name="Griggs A."/>
            <person name="Gujja S."/>
            <person name="Hansen M."/>
            <person name="Howarth C."/>
            <person name="Imamovic A."/>
            <person name="Larimer J."/>
            <person name="McCowan C."/>
            <person name="Montmayeur A."/>
            <person name="Murphy C."/>
            <person name="Neiman D."/>
            <person name="Pearson M."/>
            <person name="Priest M."/>
            <person name="Roberts A."/>
            <person name="Saif S."/>
            <person name="Shea T."/>
            <person name="Sisk P."/>
            <person name="Sykes S."/>
            <person name="Wortman J."/>
            <person name="Nusbaum C."/>
            <person name="Birren B."/>
        </authorList>
    </citation>
    <scope>NUCLEOTIDE SEQUENCE [LARGE SCALE GENOMIC DNA]</scope>
    <source>
        <strain evidence="3">race PST-78</strain>
    </source>
</reference>
<evidence type="ECO:0000313" key="2">
    <source>
        <dbReference type="EMBL" id="KNE89982.1"/>
    </source>
</evidence>
<dbReference type="CDD" id="cd14686">
    <property type="entry name" value="bZIP"/>
    <property type="match status" value="1"/>
</dbReference>
<dbReference type="Proteomes" id="UP000054564">
    <property type="component" value="Unassembled WGS sequence"/>
</dbReference>
<comment type="caution">
    <text evidence="2">The sequence shown here is derived from an EMBL/GenBank/DDBJ whole genome shotgun (WGS) entry which is preliminary data.</text>
</comment>
<proteinExistence type="predicted"/>
<name>A0A0L0USE2_9BASI</name>
<evidence type="ECO:0000313" key="3">
    <source>
        <dbReference type="Proteomes" id="UP000054564"/>
    </source>
</evidence>
<accession>A0A0L0USE2</accession>
<dbReference type="EMBL" id="AJIL01000284">
    <property type="protein sequence ID" value="KNE89982.1"/>
    <property type="molecule type" value="Genomic_DNA"/>
</dbReference>
<protein>
    <recommendedName>
        <fullName evidence="4">BZIP domain-containing protein</fullName>
    </recommendedName>
</protein>
<evidence type="ECO:0000256" key="1">
    <source>
        <dbReference type="SAM" id="MobiDB-lite"/>
    </source>
</evidence>
<gene>
    <name evidence="2" type="ORF">PSTG_16567</name>
</gene>
<feature type="compositionally biased region" description="Basic and acidic residues" evidence="1">
    <location>
        <begin position="18"/>
        <end position="30"/>
    </location>
</feature>
<feature type="compositionally biased region" description="Polar residues" evidence="1">
    <location>
        <begin position="195"/>
        <end position="220"/>
    </location>
</feature>
<feature type="region of interest" description="Disordered" evidence="1">
    <location>
        <begin position="1"/>
        <end position="30"/>
    </location>
</feature>
<organism evidence="2 3">
    <name type="scientific">Puccinia striiformis f. sp. tritici PST-78</name>
    <dbReference type="NCBI Taxonomy" id="1165861"/>
    <lineage>
        <taxon>Eukaryota</taxon>
        <taxon>Fungi</taxon>
        <taxon>Dikarya</taxon>
        <taxon>Basidiomycota</taxon>
        <taxon>Pucciniomycotina</taxon>
        <taxon>Pucciniomycetes</taxon>
        <taxon>Pucciniales</taxon>
        <taxon>Pucciniaceae</taxon>
        <taxon>Puccinia</taxon>
    </lineage>
</organism>
<dbReference type="AlphaFoldDB" id="A0A0L0USE2"/>
<evidence type="ECO:0008006" key="4">
    <source>
        <dbReference type="Google" id="ProtNLM"/>
    </source>
</evidence>
<feature type="region of interest" description="Disordered" evidence="1">
    <location>
        <begin position="152"/>
        <end position="220"/>
    </location>
</feature>
<keyword evidence="3" id="KW-1185">Reference proteome</keyword>